<evidence type="ECO:0008006" key="4">
    <source>
        <dbReference type="Google" id="ProtNLM"/>
    </source>
</evidence>
<comment type="caution">
    <text evidence="2">The sequence shown here is derived from an EMBL/GenBank/DDBJ whole genome shotgun (WGS) entry which is preliminary data.</text>
</comment>
<sequence>MSAPTVLFACVLCFLSATCSAETAVEWVDRLTTQCWNTLGEKALSSRNVKRLLFVDVLLTKHMSMQYTCDLEEKTYDLLQKISKENVPENVVYSEGTKLHLHNVVEGWKDRLIKMPKKKFGCNMLYKINSYKIACMFE</sequence>
<keyword evidence="1" id="KW-0732">Signal</keyword>
<evidence type="ECO:0000256" key="1">
    <source>
        <dbReference type="SAM" id="SignalP"/>
    </source>
</evidence>
<feature type="signal peptide" evidence="1">
    <location>
        <begin position="1"/>
        <end position="21"/>
    </location>
</feature>
<protein>
    <recommendedName>
        <fullName evidence="4">SCP domain-containing protein</fullName>
    </recommendedName>
</protein>
<dbReference type="Proteomes" id="UP000024635">
    <property type="component" value="Unassembled WGS sequence"/>
</dbReference>
<organism evidence="2 3">
    <name type="scientific">Ancylostoma ceylanicum</name>
    <dbReference type="NCBI Taxonomy" id="53326"/>
    <lineage>
        <taxon>Eukaryota</taxon>
        <taxon>Metazoa</taxon>
        <taxon>Ecdysozoa</taxon>
        <taxon>Nematoda</taxon>
        <taxon>Chromadorea</taxon>
        <taxon>Rhabditida</taxon>
        <taxon>Rhabditina</taxon>
        <taxon>Rhabditomorpha</taxon>
        <taxon>Strongyloidea</taxon>
        <taxon>Ancylostomatidae</taxon>
        <taxon>Ancylostomatinae</taxon>
        <taxon>Ancylostoma</taxon>
    </lineage>
</organism>
<dbReference type="InterPro" id="IPR035109">
    <property type="entry name" value="ASPR"/>
</dbReference>
<keyword evidence="3" id="KW-1185">Reference proteome</keyword>
<reference evidence="3" key="1">
    <citation type="journal article" date="2015" name="Nat. Genet.">
        <title>The genome and transcriptome of the zoonotic hookworm Ancylostoma ceylanicum identify infection-specific gene families.</title>
        <authorList>
            <person name="Schwarz E.M."/>
            <person name="Hu Y."/>
            <person name="Antoshechkin I."/>
            <person name="Miller M.M."/>
            <person name="Sternberg P.W."/>
            <person name="Aroian R.V."/>
        </authorList>
    </citation>
    <scope>NUCLEOTIDE SEQUENCE</scope>
    <source>
        <strain evidence="3">HY135</strain>
    </source>
</reference>
<dbReference type="EMBL" id="JARK01001361">
    <property type="protein sequence ID" value="EYC19256.1"/>
    <property type="molecule type" value="Genomic_DNA"/>
</dbReference>
<evidence type="ECO:0000313" key="3">
    <source>
        <dbReference type="Proteomes" id="UP000024635"/>
    </source>
</evidence>
<dbReference type="Pfam" id="PF17641">
    <property type="entry name" value="ASPRs"/>
    <property type="match status" value="1"/>
</dbReference>
<feature type="chain" id="PRO_5001489296" description="SCP domain-containing protein" evidence="1">
    <location>
        <begin position="22"/>
        <end position="138"/>
    </location>
</feature>
<proteinExistence type="predicted"/>
<evidence type="ECO:0000313" key="2">
    <source>
        <dbReference type="EMBL" id="EYC19256.1"/>
    </source>
</evidence>
<name>A0A016UW70_9BILA</name>
<gene>
    <name evidence="2" type="primary">Acey_s0025.g1272</name>
    <name evidence="2" type="synonym">ASPR-s0025.g1272</name>
    <name evidence="2" type="ORF">Y032_0025g1272</name>
</gene>
<accession>A0A016UW70</accession>
<dbReference type="AlphaFoldDB" id="A0A016UW70"/>